<dbReference type="Pfam" id="PF07433">
    <property type="entry name" value="DUF1513"/>
    <property type="match status" value="1"/>
</dbReference>
<dbReference type="EMBL" id="JAPJZH010000008">
    <property type="protein sequence ID" value="MDA4846575.1"/>
    <property type="molecule type" value="Genomic_DNA"/>
</dbReference>
<evidence type="ECO:0000256" key="1">
    <source>
        <dbReference type="SAM" id="SignalP"/>
    </source>
</evidence>
<dbReference type="InterPro" id="IPR008311">
    <property type="entry name" value="UCP028101"/>
</dbReference>
<protein>
    <submittedName>
        <fullName evidence="2">DUF1513 domain-containing protein</fullName>
    </submittedName>
</protein>
<dbReference type="Proteomes" id="UP001148313">
    <property type="component" value="Unassembled WGS sequence"/>
</dbReference>
<feature type="signal peptide" evidence="1">
    <location>
        <begin position="1"/>
        <end position="20"/>
    </location>
</feature>
<keyword evidence="3" id="KW-1185">Reference proteome</keyword>
<name>A0ABT4VPE0_9HYPH</name>
<proteinExistence type="predicted"/>
<dbReference type="InterPro" id="IPR006311">
    <property type="entry name" value="TAT_signal"/>
</dbReference>
<organism evidence="2 3">
    <name type="scientific">Hoeflea poritis</name>
    <dbReference type="NCBI Taxonomy" id="2993659"/>
    <lineage>
        <taxon>Bacteria</taxon>
        <taxon>Pseudomonadati</taxon>
        <taxon>Pseudomonadota</taxon>
        <taxon>Alphaproteobacteria</taxon>
        <taxon>Hyphomicrobiales</taxon>
        <taxon>Rhizobiaceae</taxon>
        <taxon>Hoeflea</taxon>
    </lineage>
</organism>
<accession>A0ABT4VPE0</accession>
<reference evidence="2" key="1">
    <citation type="submission" date="2022-11" db="EMBL/GenBank/DDBJ databases">
        <title>Hoeflea poritis sp. nov., isolated from scleractinian coral Porites lutea.</title>
        <authorList>
            <person name="Zhang G."/>
            <person name="Wei Q."/>
            <person name="Cai L."/>
        </authorList>
    </citation>
    <scope>NUCLEOTIDE SEQUENCE</scope>
    <source>
        <strain evidence="2">E7-10</strain>
    </source>
</reference>
<dbReference type="RefSeq" id="WP_271090343.1">
    <property type="nucleotide sequence ID" value="NZ_JAPJZH010000008.1"/>
</dbReference>
<evidence type="ECO:0000313" key="2">
    <source>
        <dbReference type="EMBL" id="MDA4846575.1"/>
    </source>
</evidence>
<dbReference type="PROSITE" id="PS51318">
    <property type="entry name" value="TAT"/>
    <property type="match status" value="1"/>
</dbReference>
<feature type="chain" id="PRO_5045489255" evidence="1">
    <location>
        <begin position="21"/>
        <end position="366"/>
    </location>
</feature>
<dbReference type="InterPro" id="IPR011044">
    <property type="entry name" value="Quino_amine_DH_bsu"/>
</dbReference>
<dbReference type="Gene3D" id="2.130.10.10">
    <property type="entry name" value="YVTN repeat-like/Quinoprotein amine dehydrogenase"/>
    <property type="match status" value="1"/>
</dbReference>
<keyword evidence="1" id="KW-0732">Signal</keyword>
<dbReference type="SUPFAM" id="SSF50969">
    <property type="entry name" value="YVTN repeat-like/Quinoprotein amine dehydrogenase"/>
    <property type="match status" value="1"/>
</dbReference>
<comment type="caution">
    <text evidence="2">The sequence shown here is derived from an EMBL/GenBank/DDBJ whole genome shotgun (WGS) entry which is preliminary data.</text>
</comment>
<dbReference type="PIRSF" id="PIRSF028101">
    <property type="entry name" value="UCP028101"/>
    <property type="match status" value="1"/>
</dbReference>
<dbReference type="InterPro" id="IPR015943">
    <property type="entry name" value="WD40/YVTN_repeat-like_dom_sf"/>
</dbReference>
<sequence>MAARHLDRRAFLSASGTAFAAALLPARAEALVRTDAVFASAYVDRSGGYGAALLTESGDIVAEIPLPSRGHDITCHSPSRRAVVFARRPGTIAVTFDADGKSAPGTIVATAGRHFYGHGVFSRDGSRLYASENDFENAAGVVGIYDADDGYRRIGEISSGGIGPHDMLLLGDGRTLVIANGGLETHPDFGRTKLNLATMQPSLCFIDRRDGTLIERLSLPATLHRLSIRHLAGDGAGGVYFACQYEGAGHRRPPLCGHAKPGRELRLFDLPEDHLMGLKNYIGSIAANNDAGTVAVTSPRGNSLLVLDGATGNVLSHRRIANVCGISDNGSGYLASTGNGLLANGRQRIPGSDTHLWDNHLVRIAG</sequence>
<evidence type="ECO:0000313" key="3">
    <source>
        <dbReference type="Proteomes" id="UP001148313"/>
    </source>
</evidence>
<gene>
    <name evidence="2" type="ORF">OOZ53_14520</name>
</gene>